<dbReference type="AlphaFoldDB" id="A0A3D9ZLI3"/>
<name>A0A3D9ZLI3_9ACTN</name>
<reference evidence="1 2" key="1">
    <citation type="submission" date="2018-08" db="EMBL/GenBank/DDBJ databases">
        <title>Sequencing the genomes of 1000 actinobacteria strains.</title>
        <authorList>
            <person name="Klenk H.-P."/>
        </authorList>
    </citation>
    <scope>NUCLEOTIDE SEQUENCE [LARGE SCALE GENOMIC DNA]</scope>
    <source>
        <strain evidence="1 2">DSM 44099</strain>
    </source>
</reference>
<comment type="caution">
    <text evidence="1">The sequence shown here is derived from an EMBL/GenBank/DDBJ whole genome shotgun (WGS) entry which is preliminary data.</text>
</comment>
<accession>A0A3D9ZLI3</accession>
<dbReference type="EMBL" id="QUMQ01000001">
    <property type="protein sequence ID" value="REF94510.1"/>
    <property type="molecule type" value="Genomic_DNA"/>
</dbReference>
<dbReference type="Proteomes" id="UP000256913">
    <property type="component" value="Unassembled WGS sequence"/>
</dbReference>
<proteinExistence type="predicted"/>
<gene>
    <name evidence="1" type="ORF">DFJ67_0448</name>
</gene>
<protein>
    <submittedName>
        <fullName evidence="1">Uncharacterized protein</fullName>
    </submittedName>
</protein>
<evidence type="ECO:0000313" key="1">
    <source>
        <dbReference type="EMBL" id="REF94510.1"/>
    </source>
</evidence>
<keyword evidence="2" id="KW-1185">Reference proteome</keyword>
<evidence type="ECO:0000313" key="2">
    <source>
        <dbReference type="Proteomes" id="UP000256913"/>
    </source>
</evidence>
<sequence length="123" mass="13554">MSYRQTVRESVRKYPPLLRRWRRALGAPSSGASHKTDQADAHRVRRTLAPAAHLDSAASEVHAARVAMRNALLALDEAISHGEALDPAFRRLIHTEITGTREEAALLTARLTNTRAVDRQGAV</sequence>
<organism evidence="1 2">
    <name type="scientific">Asanoa ferruginea</name>
    <dbReference type="NCBI Taxonomy" id="53367"/>
    <lineage>
        <taxon>Bacteria</taxon>
        <taxon>Bacillati</taxon>
        <taxon>Actinomycetota</taxon>
        <taxon>Actinomycetes</taxon>
        <taxon>Micromonosporales</taxon>
        <taxon>Micromonosporaceae</taxon>
        <taxon>Asanoa</taxon>
    </lineage>
</organism>